<name>A0AAE1EBC1_9GAST</name>
<evidence type="ECO:0000313" key="3">
    <source>
        <dbReference type="Proteomes" id="UP001283361"/>
    </source>
</evidence>
<dbReference type="AlphaFoldDB" id="A0AAE1EBC1"/>
<keyword evidence="1" id="KW-0472">Membrane</keyword>
<organism evidence="2 3">
    <name type="scientific">Elysia crispata</name>
    <name type="common">lettuce slug</name>
    <dbReference type="NCBI Taxonomy" id="231223"/>
    <lineage>
        <taxon>Eukaryota</taxon>
        <taxon>Metazoa</taxon>
        <taxon>Spiralia</taxon>
        <taxon>Lophotrochozoa</taxon>
        <taxon>Mollusca</taxon>
        <taxon>Gastropoda</taxon>
        <taxon>Heterobranchia</taxon>
        <taxon>Euthyneura</taxon>
        <taxon>Panpulmonata</taxon>
        <taxon>Sacoglossa</taxon>
        <taxon>Placobranchoidea</taxon>
        <taxon>Plakobranchidae</taxon>
        <taxon>Elysia</taxon>
    </lineage>
</organism>
<evidence type="ECO:0000313" key="2">
    <source>
        <dbReference type="EMBL" id="KAK3799738.1"/>
    </source>
</evidence>
<accession>A0AAE1EBC1</accession>
<keyword evidence="1" id="KW-0812">Transmembrane</keyword>
<reference evidence="2" key="1">
    <citation type="journal article" date="2023" name="G3 (Bethesda)">
        <title>A reference genome for the long-term kleptoplast-retaining sea slug Elysia crispata morphotype clarki.</title>
        <authorList>
            <person name="Eastman K.E."/>
            <person name="Pendleton A.L."/>
            <person name="Shaikh M.A."/>
            <person name="Suttiyut T."/>
            <person name="Ogas R."/>
            <person name="Tomko P."/>
            <person name="Gavelis G."/>
            <person name="Widhalm J.R."/>
            <person name="Wisecaver J.H."/>
        </authorList>
    </citation>
    <scope>NUCLEOTIDE SEQUENCE</scope>
    <source>
        <strain evidence="2">ECLA1</strain>
    </source>
</reference>
<evidence type="ECO:0000256" key="1">
    <source>
        <dbReference type="SAM" id="Phobius"/>
    </source>
</evidence>
<evidence type="ECO:0008006" key="4">
    <source>
        <dbReference type="Google" id="ProtNLM"/>
    </source>
</evidence>
<feature type="transmembrane region" description="Helical" evidence="1">
    <location>
        <begin position="171"/>
        <end position="192"/>
    </location>
</feature>
<comment type="caution">
    <text evidence="2">The sequence shown here is derived from an EMBL/GenBank/DDBJ whole genome shotgun (WGS) entry which is preliminary data.</text>
</comment>
<keyword evidence="3" id="KW-1185">Reference proteome</keyword>
<proteinExistence type="predicted"/>
<dbReference type="PANTHER" id="PTHR45913">
    <property type="entry name" value="EPM2A-INTERACTING PROTEIN 1"/>
    <property type="match status" value="1"/>
</dbReference>
<gene>
    <name evidence="2" type="ORF">RRG08_064165</name>
</gene>
<dbReference type="EMBL" id="JAWDGP010000541">
    <property type="protein sequence ID" value="KAK3799738.1"/>
    <property type="molecule type" value="Genomic_DNA"/>
</dbReference>
<dbReference type="Proteomes" id="UP001283361">
    <property type="component" value="Unassembled WGS sequence"/>
</dbReference>
<keyword evidence="1" id="KW-1133">Transmembrane helix</keyword>
<protein>
    <recommendedName>
        <fullName evidence="4">SPIN-DOC-like zinc-finger domain-containing protein</fullName>
    </recommendedName>
</protein>
<dbReference type="PANTHER" id="PTHR45913:SF5">
    <property type="entry name" value="GENERAL TRANSCRIPTION FACTOR II-I REPEAT DOMAIN-CONTAINING PROTEIN 2A-LIKE PROTEIN"/>
    <property type="match status" value="1"/>
</dbReference>
<sequence length="202" mass="23392">MEFRKKRKVDIERRAFNKDWMPKYFFTEIDNKGVCLLCNQSVTVLKEYNIICHYATKHGNYSNNLLEAERQTRATELDRKLARQQKVLVKSTLAQKSSTHASFMVAYHIAKHSKLFSDGEWIKKVHARCSCDQVCPEKRQKFQEVSLSRRTLARRIGKTIGENLTSQLKGLVSFISTVFTGIWMKALTSMILHSFSSLYGAF</sequence>